<protein>
    <submittedName>
        <fullName evidence="1">Uncharacterized protein</fullName>
    </submittedName>
</protein>
<comment type="caution">
    <text evidence="1">The sequence shown here is derived from an EMBL/GenBank/DDBJ whole genome shotgun (WGS) entry which is preliminary data.</text>
</comment>
<name>A0A418WP42_9SPHN</name>
<dbReference type="RefSeq" id="WP_119759286.1">
    <property type="nucleotide sequence ID" value="NZ_QYUM01000002.1"/>
</dbReference>
<gene>
    <name evidence="1" type="ORF">D3876_01055</name>
</gene>
<keyword evidence="2" id="KW-1185">Reference proteome</keyword>
<evidence type="ECO:0000313" key="1">
    <source>
        <dbReference type="EMBL" id="RJF93006.1"/>
    </source>
</evidence>
<proteinExistence type="predicted"/>
<dbReference type="AlphaFoldDB" id="A0A418WP42"/>
<dbReference type="EMBL" id="QYUM01000002">
    <property type="protein sequence ID" value="RJF93006.1"/>
    <property type="molecule type" value="Genomic_DNA"/>
</dbReference>
<sequence>MTKARPPVSFAQAIARIAGRIGYDVAAKVADRSERTVYQWADPDTDTTPTLAQAVALDTAYAEAGGEGSPILDTYAQIFDRVFADASADRNALAQSAALASLEGGQFVAALIAAAMPGATPAQIARAEAEGEEAVNAFKNSMRQLSRLAAGRGSQPGGSK</sequence>
<organism evidence="1 2">
    <name type="scientific">Sphingomonas cavernae</name>
    <dbReference type="NCBI Taxonomy" id="2320861"/>
    <lineage>
        <taxon>Bacteria</taxon>
        <taxon>Pseudomonadati</taxon>
        <taxon>Pseudomonadota</taxon>
        <taxon>Alphaproteobacteria</taxon>
        <taxon>Sphingomonadales</taxon>
        <taxon>Sphingomonadaceae</taxon>
        <taxon>Sphingomonas</taxon>
    </lineage>
</organism>
<dbReference type="OrthoDB" id="7562030at2"/>
<evidence type="ECO:0000313" key="2">
    <source>
        <dbReference type="Proteomes" id="UP000286100"/>
    </source>
</evidence>
<accession>A0A418WP42</accession>
<reference evidence="1 2" key="1">
    <citation type="submission" date="2018-09" db="EMBL/GenBank/DDBJ databases">
        <authorList>
            <person name="Zhu H."/>
        </authorList>
    </citation>
    <scope>NUCLEOTIDE SEQUENCE [LARGE SCALE GENOMIC DNA]</scope>
    <source>
        <strain evidence="1 2">K2R01-6</strain>
    </source>
</reference>
<dbReference type="Proteomes" id="UP000286100">
    <property type="component" value="Unassembled WGS sequence"/>
</dbReference>